<evidence type="ECO:0000313" key="3">
    <source>
        <dbReference type="Proteomes" id="UP000007590"/>
    </source>
</evidence>
<dbReference type="Pfam" id="PF06170">
    <property type="entry name" value="DUF983"/>
    <property type="match status" value="1"/>
</dbReference>
<name>H8KRR8_SOLCM</name>
<protein>
    <recommendedName>
        <fullName evidence="4">DUF983 domain-containing protein</fullName>
    </recommendedName>
</protein>
<gene>
    <name evidence="2" type="ordered locus">Solca_2672</name>
</gene>
<dbReference type="RefSeq" id="WP_014680933.1">
    <property type="nucleotide sequence ID" value="NC_017770.1"/>
</dbReference>
<evidence type="ECO:0000256" key="1">
    <source>
        <dbReference type="SAM" id="Phobius"/>
    </source>
</evidence>
<keyword evidence="1" id="KW-0812">Transmembrane</keyword>
<feature type="transmembrane region" description="Helical" evidence="1">
    <location>
        <begin position="85"/>
        <end position="103"/>
    </location>
</feature>
<dbReference type="EMBL" id="CP003349">
    <property type="protein sequence ID" value="AFD07706.1"/>
    <property type="molecule type" value="Genomic_DNA"/>
</dbReference>
<dbReference type="OrthoDB" id="9790326at2"/>
<keyword evidence="3" id="KW-1185">Reference proteome</keyword>
<sequence length="135" mass="15469">MAISKTQAIFQQKCPRCHEGHLFEHPTYSFGYQKMHTNCPVCGLRYEIEPGFFWGGMYFSYALNVAQSVILGFATYFIFGNPTAWVYLTIIIGGIFVFMPLNFRLGRVFMLHLFGSIDYDPKYSKGKILKPAANQ</sequence>
<dbReference type="HOGENOM" id="CLU_133146_0_0_10"/>
<reference evidence="2" key="1">
    <citation type="submission" date="2012-02" db="EMBL/GenBank/DDBJ databases">
        <title>The complete genome of Solitalea canadensis DSM 3403.</title>
        <authorList>
            <consortium name="US DOE Joint Genome Institute (JGI-PGF)"/>
            <person name="Lucas S."/>
            <person name="Copeland A."/>
            <person name="Lapidus A."/>
            <person name="Glavina del Rio T."/>
            <person name="Dalin E."/>
            <person name="Tice H."/>
            <person name="Bruce D."/>
            <person name="Goodwin L."/>
            <person name="Pitluck S."/>
            <person name="Peters L."/>
            <person name="Ovchinnikova G."/>
            <person name="Lu M."/>
            <person name="Kyrpides N."/>
            <person name="Mavromatis K."/>
            <person name="Ivanova N."/>
            <person name="Brettin T."/>
            <person name="Detter J.C."/>
            <person name="Han C."/>
            <person name="Larimer F."/>
            <person name="Land M."/>
            <person name="Hauser L."/>
            <person name="Markowitz V."/>
            <person name="Cheng J.-F."/>
            <person name="Hugenholtz P."/>
            <person name="Woyke T."/>
            <person name="Wu D."/>
            <person name="Spring S."/>
            <person name="Schroeder M."/>
            <person name="Kopitz M."/>
            <person name="Brambilla E."/>
            <person name="Klenk H.-P."/>
            <person name="Eisen J.A."/>
        </authorList>
    </citation>
    <scope>NUCLEOTIDE SEQUENCE</scope>
    <source>
        <strain evidence="2">DSM 3403</strain>
    </source>
</reference>
<evidence type="ECO:0008006" key="4">
    <source>
        <dbReference type="Google" id="ProtNLM"/>
    </source>
</evidence>
<dbReference type="STRING" id="929556.Solca_2672"/>
<keyword evidence="1" id="KW-0472">Membrane</keyword>
<organism evidence="2 3">
    <name type="scientific">Solitalea canadensis (strain ATCC 29591 / DSM 3403 / JCM 21819 / LMG 8368 / NBRC 15130 / NCIMB 12057 / USAM 9D)</name>
    <name type="common">Flexibacter canadensis</name>
    <dbReference type="NCBI Taxonomy" id="929556"/>
    <lineage>
        <taxon>Bacteria</taxon>
        <taxon>Pseudomonadati</taxon>
        <taxon>Bacteroidota</taxon>
        <taxon>Sphingobacteriia</taxon>
        <taxon>Sphingobacteriales</taxon>
        <taxon>Sphingobacteriaceae</taxon>
        <taxon>Solitalea</taxon>
    </lineage>
</organism>
<accession>H8KRR8</accession>
<proteinExistence type="predicted"/>
<dbReference type="eggNOG" id="COG5349">
    <property type="taxonomic scope" value="Bacteria"/>
</dbReference>
<feature type="transmembrane region" description="Helical" evidence="1">
    <location>
        <begin position="58"/>
        <end position="79"/>
    </location>
</feature>
<dbReference type="KEGG" id="scn:Solca_2672"/>
<evidence type="ECO:0000313" key="2">
    <source>
        <dbReference type="EMBL" id="AFD07706.1"/>
    </source>
</evidence>
<dbReference type="AlphaFoldDB" id="H8KRR8"/>
<dbReference type="Proteomes" id="UP000007590">
    <property type="component" value="Chromosome"/>
</dbReference>
<keyword evidence="1" id="KW-1133">Transmembrane helix</keyword>
<dbReference type="InterPro" id="IPR009325">
    <property type="entry name" value="DUF983"/>
</dbReference>